<accession>A0ACD5A9W2</accession>
<reference evidence="1" key="1">
    <citation type="journal article" date="2025" name="Int. J. Syst. Evol. Microbiol.">
        <title>Streptomyces citrinus sp. nov., with yellow diffusible pigment.</title>
        <authorList>
            <person name="He Y."/>
            <person name="Yang E."/>
            <person name="Xu J."/>
            <person name="Sun Y."/>
            <person name="Sun L."/>
        </authorList>
    </citation>
    <scope>NUCLEOTIDE SEQUENCE</scope>
    <source>
        <strain evidence="1">Q6</strain>
    </source>
</reference>
<evidence type="ECO:0000313" key="2">
    <source>
        <dbReference type="Proteomes" id="UP001432251"/>
    </source>
</evidence>
<keyword evidence="2" id="KW-1185">Reference proteome</keyword>
<organism evidence="1 2">
    <name type="scientific">Streptomyces citrinus</name>
    <dbReference type="NCBI Taxonomy" id="3118173"/>
    <lineage>
        <taxon>Bacteria</taxon>
        <taxon>Bacillati</taxon>
        <taxon>Actinomycetota</taxon>
        <taxon>Actinomycetes</taxon>
        <taxon>Kitasatosporales</taxon>
        <taxon>Streptomycetaceae</taxon>
        <taxon>Streptomyces</taxon>
    </lineage>
</organism>
<proteinExistence type="predicted"/>
<evidence type="ECO:0000313" key="1">
    <source>
        <dbReference type="EMBL" id="WWQ63984.1"/>
    </source>
</evidence>
<gene>
    <name evidence="1" type="ORF">V2W30_11925</name>
</gene>
<name>A0ACD5A9W2_9ACTN</name>
<dbReference type="Proteomes" id="UP001432251">
    <property type="component" value="Chromosome"/>
</dbReference>
<sequence>MTGALRLLAGHELRMLGSLGRWVARRRHGVPAGASAFGYARGQAAMMYGFAFVCVVESVGMAVLLRDHPVLHRVVLALDVYTVVMVLGLQAAAVTRPHVVTADALRVRRGAQVDLWIPVDRIAAVRRENRYTHTPCDGELNLDVGARTSITLELAEPVRHVTVLGRAKDVRVVRLHAEEPERLARTLRARLTRARTAPSPAPDPPA</sequence>
<dbReference type="EMBL" id="CP146022">
    <property type="protein sequence ID" value="WWQ63984.1"/>
    <property type="molecule type" value="Genomic_DNA"/>
</dbReference>
<protein>
    <submittedName>
        <fullName evidence="1">Uncharacterized protein</fullName>
    </submittedName>
</protein>